<organism evidence="1 2">
    <name type="scientific">Leucogyrophana mollusca</name>
    <dbReference type="NCBI Taxonomy" id="85980"/>
    <lineage>
        <taxon>Eukaryota</taxon>
        <taxon>Fungi</taxon>
        <taxon>Dikarya</taxon>
        <taxon>Basidiomycota</taxon>
        <taxon>Agaricomycotina</taxon>
        <taxon>Agaricomycetes</taxon>
        <taxon>Agaricomycetidae</taxon>
        <taxon>Boletales</taxon>
        <taxon>Boletales incertae sedis</taxon>
        <taxon>Leucogyrophana</taxon>
    </lineage>
</organism>
<dbReference type="Proteomes" id="UP000790709">
    <property type="component" value="Unassembled WGS sequence"/>
</dbReference>
<comment type="caution">
    <text evidence="1">The sequence shown here is derived from an EMBL/GenBank/DDBJ whole genome shotgun (WGS) entry which is preliminary data.</text>
</comment>
<evidence type="ECO:0000313" key="2">
    <source>
        <dbReference type="Proteomes" id="UP000790709"/>
    </source>
</evidence>
<reference evidence="1" key="1">
    <citation type="journal article" date="2021" name="New Phytol.">
        <title>Evolutionary innovations through gain and loss of genes in the ectomycorrhizal Boletales.</title>
        <authorList>
            <person name="Wu G."/>
            <person name="Miyauchi S."/>
            <person name="Morin E."/>
            <person name="Kuo A."/>
            <person name="Drula E."/>
            <person name="Varga T."/>
            <person name="Kohler A."/>
            <person name="Feng B."/>
            <person name="Cao Y."/>
            <person name="Lipzen A."/>
            <person name="Daum C."/>
            <person name="Hundley H."/>
            <person name="Pangilinan J."/>
            <person name="Johnson J."/>
            <person name="Barry K."/>
            <person name="LaButti K."/>
            <person name="Ng V."/>
            <person name="Ahrendt S."/>
            <person name="Min B."/>
            <person name="Choi I.G."/>
            <person name="Park H."/>
            <person name="Plett J.M."/>
            <person name="Magnuson J."/>
            <person name="Spatafora J.W."/>
            <person name="Nagy L.G."/>
            <person name="Henrissat B."/>
            <person name="Grigoriev I.V."/>
            <person name="Yang Z.L."/>
            <person name="Xu J."/>
            <person name="Martin F.M."/>
        </authorList>
    </citation>
    <scope>NUCLEOTIDE SEQUENCE</scope>
    <source>
        <strain evidence="1">KUC20120723A-06</strain>
    </source>
</reference>
<dbReference type="EMBL" id="MU266359">
    <property type="protein sequence ID" value="KAH7927904.1"/>
    <property type="molecule type" value="Genomic_DNA"/>
</dbReference>
<evidence type="ECO:0000313" key="1">
    <source>
        <dbReference type="EMBL" id="KAH7927904.1"/>
    </source>
</evidence>
<accession>A0ACB8BR75</accession>
<gene>
    <name evidence="1" type="ORF">BV22DRAFT_238810</name>
</gene>
<protein>
    <submittedName>
        <fullName evidence="1">Kinase-like protein</fullName>
    </submittedName>
</protein>
<proteinExistence type="predicted"/>
<sequence length="548" mass="62033">MISPPRTMQQHLQRRGDKGRLSSLRELIFVAPLIAPLKVSSPWCGLSPNLRPDDLTGSIKREGSYPAAHGGFGDIWKCVWKRESKPIRVAVKALRPQVTNEEDRRKKCKRLQRELNVWQRLEHENVLPLLGITSDFGPFTSMVCPWLDNGTLSVYLERRQHKLTAPHRFLLLIDIAAGLRYLHSCSVIHGDLTGSNILIDRHGRACLADFGLSILMLEFHGASYFTSSIRGAVRWAAPELYGVLGHGEISRPSTRSDIYSFGSILLQVLSGRIPYHHLKNDAQVLIEISRGITPARSHCLEIADSQWDFIQRCWSTYNFGATRPSIDEIIHFLDLHLMLSSARTVITINLAARSQYVSGLFPCPQTLKRTTDAIGPDETGTSRVYPSLHVALEPGCSYMQWEATQMTLVVLLNDLCFELGELLNALTRWTTKDIRMSGVSSAFVRVAEDIKLVAQVLELLHTSKPREIESCPEDLRKVLEHFLSQTNRPRALPALLSNILTIFKSFVNRLWAWLHAVRRTFTGSYHSLYKAHVDLLWQILEHKVMSPS</sequence>
<name>A0ACB8BR75_9AGAM</name>
<keyword evidence="2" id="KW-1185">Reference proteome</keyword>